<dbReference type="EMBL" id="LRGB01000893">
    <property type="protein sequence ID" value="KZS15323.1"/>
    <property type="molecule type" value="Genomic_DNA"/>
</dbReference>
<feature type="compositionally biased region" description="Basic and acidic residues" evidence="1">
    <location>
        <begin position="11"/>
        <end position="32"/>
    </location>
</feature>
<organism evidence="2 3">
    <name type="scientific">Daphnia magna</name>
    <dbReference type="NCBI Taxonomy" id="35525"/>
    <lineage>
        <taxon>Eukaryota</taxon>
        <taxon>Metazoa</taxon>
        <taxon>Ecdysozoa</taxon>
        <taxon>Arthropoda</taxon>
        <taxon>Crustacea</taxon>
        <taxon>Branchiopoda</taxon>
        <taxon>Diplostraca</taxon>
        <taxon>Cladocera</taxon>
        <taxon>Anomopoda</taxon>
        <taxon>Daphniidae</taxon>
        <taxon>Daphnia</taxon>
    </lineage>
</organism>
<evidence type="ECO:0000256" key="1">
    <source>
        <dbReference type="SAM" id="MobiDB-lite"/>
    </source>
</evidence>
<feature type="compositionally biased region" description="Polar residues" evidence="1">
    <location>
        <begin position="36"/>
        <end position="46"/>
    </location>
</feature>
<keyword evidence="3" id="KW-1185">Reference proteome</keyword>
<gene>
    <name evidence="2" type="ORF">APZ42_019137</name>
</gene>
<feature type="region of interest" description="Disordered" evidence="1">
    <location>
        <begin position="11"/>
        <end position="65"/>
    </location>
</feature>
<reference evidence="2 3" key="1">
    <citation type="submission" date="2016-03" db="EMBL/GenBank/DDBJ databases">
        <title>EvidentialGene: Evidence-directed Construction of Genes on Genomes.</title>
        <authorList>
            <person name="Gilbert D.G."/>
            <person name="Choi J.-H."/>
            <person name="Mockaitis K."/>
            <person name="Colbourne J."/>
            <person name="Pfrender M."/>
        </authorList>
    </citation>
    <scope>NUCLEOTIDE SEQUENCE [LARGE SCALE GENOMIC DNA]</scope>
    <source>
        <strain evidence="2 3">Xinb3</strain>
        <tissue evidence="2">Complete organism</tissue>
    </source>
</reference>
<evidence type="ECO:0000313" key="2">
    <source>
        <dbReference type="EMBL" id="KZS15323.1"/>
    </source>
</evidence>
<sequence>MEVDCLQQVKGEDDGDTKIVPRRSADNYDDGHLGCTTRTNQHSQSLKMKKKIRNRMKRKVTRKGKTGFRTGPLVVTLLDVL</sequence>
<name>A0A164YJP0_9CRUS</name>
<evidence type="ECO:0000313" key="3">
    <source>
        <dbReference type="Proteomes" id="UP000076858"/>
    </source>
</evidence>
<accession>A0A164YJP0</accession>
<dbReference type="AlphaFoldDB" id="A0A164YJP0"/>
<comment type="caution">
    <text evidence="2">The sequence shown here is derived from an EMBL/GenBank/DDBJ whole genome shotgun (WGS) entry which is preliminary data.</text>
</comment>
<proteinExistence type="predicted"/>
<feature type="compositionally biased region" description="Basic residues" evidence="1">
    <location>
        <begin position="47"/>
        <end position="65"/>
    </location>
</feature>
<dbReference type="Proteomes" id="UP000076858">
    <property type="component" value="Unassembled WGS sequence"/>
</dbReference>
<protein>
    <submittedName>
        <fullName evidence="2">Uncharacterized protein</fullName>
    </submittedName>
</protein>